<organism evidence="2 3">
    <name type="scientific">Acacia crassicarpa</name>
    <name type="common">northern wattle</name>
    <dbReference type="NCBI Taxonomy" id="499986"/>
    <lineage>
        <taxon>Eukaryota</taxon>
        <taxon>Viridiplantae</taxon>
        <taxon>Streptophyta</taxon>
        <taxon>Embryophyta</taxon>
        <taxon>Tracheophyta</taxon>
        <taxon>Spermatophyta</taxon>
        <taxon>Magnoliopsida</taxon>
        <taxon>eudicotyledons</taxon>
        <taxon>Gunneridae</taxon>
        <taxon>Pentapetalae</taxon>
        <taxon>rosids</taxon>
        <taxon>fabids</taxon>
        <taxon>Fabales</taxon>
        <taxon>Fabaceae</taxon>
        <taxon>Caesalpinioideae</taxon>
        <taxon>mimosoid clade</taxon>
        <taxon>Acacieae</taxon>
        <taxon>Acacia</taxon>
    </lineage>
</organism>
<protein>
    <submittedName>
        <fullName evidence="2">Uncharacterized protein</fullName>
    </submittedName>
</protein>
<evidence type="ECO:0000313" key="3">
    <source>
        <dbReference type="Proteomes" id="UP001293593"/>
    </source>
</evidence>
<evidence type="ECO:0000313" key="2">
    <source>
        <dbReference type="EMBL" id="KAK4270045.1"/>
    </source>
</evidence>
<comment type="caution">
    <text evidence="2">The sequence shown here is derived from an EMBL/GenBank/DDBJ whole genome shotgun (WGS) entry which is preliminary data.</text>
</comment>
<proteinExistence type="predicted"/>
<keyword evidence="1" id="KW-0812">Transmembrane</keyword>
<keyword evidence="3" id="KW-1185">Reference proteome</keyword>
<sequence length="131" mass="14093">MRPNTLTSLATDSYTINMPRTPSASPPQEDNILGFAVLAVELVGALSNLAASSKPEHNQVLIYVVVACSTLAFSISSTAHVLHKKRPTIAKKMQKAAFLIVLAKANDAWMSYSTNHAIKRSMTTAPSPISR</sequence>
<dbReference type="AlphaFoldDB" id="A0AAE1JGN6"/>
<reference evidence="2" key="1">
    <citation type="submission" date="2023-10" db="EMBL/GenBank/DDBJ databases">
        <title>Chromosome-level genome of the transformable northern wattle, Acacia crassicarpa.</title>
        <authorList>
            <person name="Massaro I."/>
            <person name="Sinha N.R."/>
            <person name="Poethig S."/>
            <person name="Leichty A.R."/>
        </authorList>
    </citation>
    <scope>NUCLEOTIDE SEQUENCE</scope>
    <source>
        <strain evidence="2">Acra3RX</strain>
        <tissue evidence="2">Leaf</tissue>
    </source>
</reference>
<gene>
    <name evidence="2" type="ORF">QN277_023131</name>
</gene>
<keyword evidence="1" id="KW-1133">Transmembrane helix</keyword>
<keyword evidence="1" id="KW-0472">Membrane</keyword>
<name>A0AAE1JGN6_9FABA</name>
<accession>A0AAE1JGN6</accession>
<feature type="transmembrane region" description="Helical" evidence="1">
    <location>
        <begin position="60"/>
        <end position="82"/>
    </location>
</feature>
<dbReference type="Proteomes" id="UP001293593">
    <property type="component" value="Unassembled WGS sequence"/>
</dbReference>
<dbReference type="EMBL" id="JAWXYG010000006">
    <property type="protein sequence ID" value="KAK4270045.1"/>
    <property type="molecule type" value="Genomic_DNA"/>
</dbReference>
<evidence type="ECO:0000256" key="1">
    <source>
        <dbReference type="SAM" id="Phobius"/>
    </source>
</evidence>